<dbReference type="InterPro" id="IPR047187">
    <property type="entry name" value="SF1_C_Upf1"/>
</dbReference>
<keyword evidence="7" id="KW-0391">Immunity</keyword>
<keyword evidence="6" id="KW-0862">Zinc</keyword>
<dbReference type="PANTHER" id="PTHR10887">
    <property type="entry name" value="DNA2/NAM7 HELICASE FAMILY"/>
    <property type="match status" value="1"/>
</dbReference>
<dbReference type="Gene3D" id="3.40.50.300">
    <property type="entry name" value="P-loop containing nucleotide triphosphate hydrolases"/>
    <property type="match status" value="3"/>
</dbReference>
<evidence type="ECO:0000256" key="3">
    <source>
        <dbReference type="ARBA" id="ARBA00022723"/>
    </source>
</evidence>
<feature type="compositionally biased region" description="Basic and acidic residues" evidence="9">
    <location>
        <begin position="853"/>
        <end position="866"/>
    </location>
</feature>
<dbReference type="GO" id="GO:0008270">
    <property type="term" value="F:zinc ion binding"/>
    <property type="evidence" value="ECO:0007669"/>
    <property type="project" value="UniProtKB-KW"/>
</dbReference>
<evidence type="ECO:0000313" key="12">
    <source>
        <dbReference type="Proteomes" id="UP000681967"/>
    </source>
</evidence>
<evidence type="ECO:0000256" key="5">
    <source>
        <dbReference type="ARBA" id="ARBA00022771"/>
    </source>
</evidence>
<evidence type="ECO:0000256" key="7">
    <source>
        <dbReference type="ARBA" id="ARBA00022859"/>
    </source>
</evidence>
<dbReference type="InterPro" id="IPR046439">
    <property type="entry name" value="ZF_RZ_dom"/>
</dbReference>
<dbReference type="InterPro" id="IPR057373">
    <property type="entry name" value="ZNFX1"/>
</dbReference>
<organism evidence="11 12">
    <name type="scientific">Rotaria magnacalcarata</name>
    <dbReference type="NCBI Taxonomy" id="392030"/>
    <lineage>
        <taxon>Eukaryota</taxon>
        <taxon>Metazoa</taxon>
        <taxon>Spiralia</taxon>
        <taxon>Gnathifera</taxon>
        <taxon>Rotifera</taxon>
        <taxon>Eurotatoria</taxon>
        <taxon>Bdelloidea</taxon>
        <taxon>Philodinida</taxon>
        <taxon>Philodinidae</taxon>
        <taxon>Rotaria</taxon>
    </lineage>
</organism>
<evidence type="ECO:0000313" key="11">
    <source>
        <dbReference type="EMBL" id="CAF3873367.1"/>
    </source>
</evidence>
<keyword evidence="2" id="KW-0963">Cytoplasm</keyword>
<dbReference type="Pfam" id="PF20173">
    <property type="entry name" value="ZnF_RZ-type"/>
    <property type="match status" value="1"/>
</dbReference>
<feature type="region of interest" description="Disordered" evidence="9">
    <location>
        <begin position="281"/>
        <end position="308"/>
    </location>
</feature>
<evidence type="ECO:0000256" key="6">
    <source>
        <dbReference type="ARBA" id="ARBA00022833"/>
    </source>
</evidence>
<dbReference type="CDD" id="cd18808">
    <property type="entry name" value="SF1_C_Upf1"/>
    <property type="match status" value="1"/>
</dbReference>
<dbReference type="GO" id="GO:0031048">
    <property type="term" value="P:regulatory ncRNA-mediated heterochromatin formation"/>
    <property type="evidence" value="ECO:0007669"/>
    <property type="project" value="TreeGrafter"/>
</dbReference>
<reference evidence="11" key="1">
    <citation type="submission" date="2021-02" db="EMBL/GenBank/DDBJ databases">
        <authorList>
            <person name="Nowell W R."/>
        </authorList>
    </citation>
    <scope>NUCLEOTIDE SEQUENCE</scope>
</reference>
<evidence type="ECO:0000256" key="8">
    <source>
        <dbReference type="SAM" id="Coils"/>
    </source>
</evidence>
<dbReference type="SUPFAM" id="SSF52540">
    <property type="entry name" value="P-loop containing nucleoside triphosphate hydrolases"/>
    <property type="match status" value="1"/>
</dbReference>
<dbReference type="InterPro" id="IPR041677">
    <property type="entry name" value="DNA2/NAM7_AAA_11"/>
</dbReference>
<dbReference type="GO" id="GO:0002376">
    <property type="term" value="P:immune system process"/>
    <property type="evidence" value="ECO:0007669"/>
    <property type="project" value="UniProtKB-KW"/>
</dbReference>
<feature type="compositionally biased region" description="Polar residues" evidence="9">
    <location>
        <begin position="31"/>
        <end position="51"/>
    </location>
</feature>
<dbReference type="Pfam" id="PF25396">
    <property type="entry name" value="ZNFX1"/>
    <property type="match status" value="1"/>
</dbReference>
<dbReference type="GO" id="GO:0031380">
    <property type="term" value="C:nuclear RNA-directed RNA polymerase complex"/>
    <property type="evidence" value="ECO:0007669"/>
    <property type="project" value="TreeGrafter"/>
</dbReference>
<feature type="compositionally biased region" description="Basic and acidic residues" evidence="9">
    <location>
        <begin position="54"/>
        <end position="63"/>
    </location>
</feature>
<evidence type="ECO:0000256" key="2">
    <source>
        <dbReference type="ARBA" id="ARBA00022490"/>
    </source>
</evidence>
<dbReference type="PANTHER" id="PTHR10887:SF341">
    <property type="entry name" value="NFX1-TYPE ZINC FINGER-CONTAINING PROTEIN 1"/>
    <property type="match status" value="1"/>
</dbReference>
<protein>
    <recommendedName>
        <fullName evidence="10">RZ-type domain-containing protein</fullName>
    </recommendedName>
</protein>
<keyword evidence="3" id="KW-0479">Metal-binding</keyword>
<dbReference type="InterPro" id="IPR000967">
    <property type="entry name" value="Znf_NFX1"/>
</dbReference>
<proteinExistence type="predicted"/>
<feature type="coiled-coil region" evidence="8">
    <location>
        <begin position="709"/>
        <end position="743"/>
    </location>
</feature>
<dbReference type="CDD" id="cd06008">
    <property type="entry name" value="NF-X1-zinc-finger"/>
    <property type="match status" value="1"/>
</dbReference>
<accession>A0A8S2KYP5</accession>
<feature type="domain" description="RZ-type" evidence="10">
    <location>
        <begin position="1824"/>
        <end position="1895"/>
    </location>
</feature>
<feature type="compositionally biased region" description="Low complexity" evidence="9">
    <location>
        <begin position="71"/>
        <end position="116"/>
    </location>
</feature>
<dbReference type="InterPro" id="IPR027417">
    <property type="entry name" value="P-loop_NTPase"/>
</dbReference>
<dbReference type="SMART" id="SM00438">
    <property type="entry name" value="ZnF_NFX"/>
    <property type="match status" value="5"/>
</dbReference>
<evidence type="ECO:0000256" key="1">
    <source>
        <dbReference type="ARBA" id="ARBA00004496"/>
    </source>
</evidence>
<keyword evidence="5" id="KW-0863">Zinc-finger</keyword>
<gene>
    <name evidence="11" type="ORF">BYL167_LOCUS7043</name>
</gene>
<sequence length="1911" mass="220472">MSNTRDGRYWSSGTASSRCQLNPSERFYISSPMTQDVNRSRHTSVNRNDSAIRQYDKRKRDNSTTRGSGQSSNVNNYNTHTTTSTPTYSNTRSFQRPYSAASNSTNTNATTENSSTKQQYSPPIQFETLTKLHSKNPSEILDEMLHADFQLQRFLNDNRMRRRYDWINSMTILLEKITQCIELRERIVMIFGQISKSRYLEGVYDEIGEPDLRTNQLRFTFIQSFLKVSNIFLSMIPHSAGGLTKIFERIELLFTKIEIKSSEYEETKAILDEVLERMKEIKDRQQPKKQKTNHTIDYEDKNPPPDDYRQLNIVPDVKEILSGTATYLRKIIVDGVYDNPRQYLDIHFRLLREDFLGPLRDGIDQYLHNVEGKNFNVRIYENVRSHGPRLTPGSGIVYDLRLDPKVASKIFWVNSRRLMFGNLLVLTYNRFNSCIFATVEDRSNIETNFTISVKVLERINMTEQTEGDLDEIAFSHVLTMVETTTYFEAYRPVLKALQSIDITKPFPLEPFLLKLTNEKIPPDYIRRETIYDFTPLLVDPDSPVNSTLSKFERVSFSITYKQSNQVPDKYKSVALLDTNQWPTSDELQLNPKQREALMLALTQKVALIQGPPGTGKTYLGVRIAEMLLHNRSVWCPPGAQSTPILMICHTNHALDQFLELIIERLNINDGVIRVGSQCKNPVIQKFSLRNARQRARENRSIPSHIYHQRHTFLDRKKDAEEELENYQNEIEQSRTDIISLSSLIGGKIIENKHLASLRAPYCGINNETVLFDWLDIIPKYKLIAVDQTNLMDFETPMPNINTIECNQKITSDSYQSSTDEEYINEEEEEEQRRRGETDIDDDDDEFMMRSKRKSESTKVKISRRNDGNSIRERQWNHAQREAEHRDRSIKFIIQNPTTLDDQTVKQIHSDLWHLPMWNRYDLYRYWLLKYQQYLHNSVLEARILYSEAVSALAEKSDSDYYILKDSLIVAMTTTCAAKYHDLLERLQSKIVIVEEAAAIFEAHIITALSSKCEHLILIGDHIQLRPSPSVHRLATKYNMDVSLFERLIKNKFPNVRLNIQHRMRPEISYLMKHFYDDLEDHISVKENRPSIRGVDSDIFFINHSHPETTVADGSSKRNEYEGNYVIALAQYLRKQGYPAEKITILVMYLGQRQFIAKQAKSNNLLRGVHIMVTDNYQGEENDIIILSLVRSSTDKKIGFLKTPNRICVALSRARCGLFVIGNMNLFAEVEDMWEKIVKSLADTNKIGTGLGLSCRQHPKEKYIADTPESFFKRIEGGCNKRCDSRLICGHQCNLMCHNYDVDHRKIVCYKKCQESLPCGHACTKQCHTTTPNQHDSCRVMVEKVISPCGHKILFECGQTPTNNHCKQRVTACLPCGHNVNAPCPIVTRNEHNSCRVIVEKIISPCGHNIRFECARTPTEDDCKQLVIAELPCGHKTDVPCRIASSPYKLQSISCSNPCDTMLSCEHKCAGTCSTCHTGRLHIRCKEKCERSLICSHVCKEPCAVNCPPCERECETRCIHSRCKKKCGQVCSPCKEPCAYQCKHLKCTRLCSEPCNRGPCNEPCHEKLKCGHTCIGICREPCPRECRICDKNIVQEILFGTEDEPDARFVLLPDCKHIIEVTGLDKFVNDSYNNSQEDTPIRFPECPRCKQNIRRCMRYMPILNRVHNLIAQVKKKIVGNQTEKEINGRRILLMTDFRRTEANWKEISLRENKEFFNRLDDPYYFLNDGILIRMKNILTFLNEIDKLLIDGRKALPKIVFENRATLLKFINENSKCALKPDEQNSLDSLKHLTKKTGRFTDIDKENFDSLIKTLENLYNLPGLGITENERVAIVAALNLKKGHWYVCPKGHPYVITECGGANQESLCPECREKIGGQKHQLLSTNRHFDLMDNSQYAAWSDQANLNFIPQNI</sequence>
<dbReference type="InterPro" id="IPR041679">
    <property type="entry name" value="DNA2/NAM7-like_C"/>
</dbReference>
<dbReference type="GO" id="GO:0005737">
    <property type="term" value="C:cytoplasm"/>
    <property type="evidence" value="ECO:0007669"/>
    <property type="project" value="UniProtKB-SubCell"/>
</dbReference>
<name>A0A8S2KYP5_9BILA</name>
<comment type="subcellular location">
    <subcellularLocation>
        <location evidence="1">Cytoplasm</location>
    </subcellularLocation>
</comment>
<dbReference type="EMBL" id="CAJOBH010001785">
    <property type="protein sequence ID" value="CAF3873367.1"/>
    <property type="molecule type" value="Genomic_DNA"/>
</dbReference>
<dbReference type="InterPro" id="IPR045055">
    <property type="entry name" value="DNA2/NAM7-like"/>
</dbReference>
<keyword evidence="4" id="KW-0677">Repeat</keyword>
<dbReference type="PROSITE" id="PS51981">
    <property type="entry name" value="ZF_RZ"/>
    <property type="match status" value="1"/>
</dbReference>
<dbReference type="Proteomes" id="UP000681967">
    <property type="component" value="Unassembled WGS sequence"/>
</dbReference>
<dbReference type="Pfam" id="PF13086">
    <property type="entry name" value="AAA_11"/>
    <property type="match status" value="1"/>
</dbReference>
<feature type="compositionally biased region" description="Acidic residues" evidence="9">
    <location>
        <begin position="818"/>
        <end position="829"/>
    </location>
</feature>
<feature type="compositionally biased region" description="Basic and acidic residues" evidence="9">
    <location>
        <begin position="294"/>
        <end position="308"/>
    </location>
</feature>
<keyword evidence="8" id="KW-0175">Coiled coil</keyword>
<evidence type="ECO:0000256" key="9">
    <source>
        <dbReference type="SAM" id="MobiDB-lite"/>
    </source>
</evidence>
<evidence type="ECO:0000259" key="10">
    <source>
        <dbReference type="PROSITE" id="PS51981"/>
    </source>
</evidence>
<comment type="caution">
    <text evidence="11">The sequence shown here is derived from an EMBL/GenBank/DDBJ whole genome shotgun (WGS) entry which is preliminary data.</text>
</comment>
<dbReference type="GO" id="GO:0004386">
    <property type="term" value="F:helicase activity"/>
    <property type="evidence" value="ECO:0007669"/>
    <property type="project" value="InterPro"/>
</dbReference>
<dbReference type="FunFam" id="3.40.50.300:FF:001366">
    <property type="entry name" value="ATP binding protein, putative"/>
    <property type="match status" value="1"/>
</dbReference>
<feature type="region of interest" description="Disordered" evidence="9">
    <location>
        <begin position="30"/>
        <end position="122"/>
    </location>
</feature>
<feature type="region of interest" description="Disordered" evidence="9">
    <location>
        <begin position="812"/>
        <end position="866"/>
    </location>
</feature>
<evidence type="ECO:0000256" key="4">
    <source>
        <dbReference type="ARBA" id="ARBA00022737"/>
    </source>
</evidence>
<dbReference type="Pfam" id="PF13087">
    <property type="entry name" value="AAA_12"/>
    <property type="match status" value="1"/>
</dbReference>